<dbReference type="Pfam" id="PF13306">
    <property type="entry name" value="LRR_5"/>
    <property type="match status" value="1"/>
</dbReference>
<dbReference type="AlphaFoldDB" id="A0AAJ7WHV9"/>
<dbReference type="PROSITE" id="PS51450">
    <property type="entry name" value="LRR"/>
    <property type="match status" value="3"/>
</dbReference>
<dbReference type="InterPro" id="IPR026906">
    <property type="entry name" value="LRR_5"/>
</dbReference>
<evidence type="ECO:0000256" key="3">
    <source>
        <dbReference type="ARBA" id="ARBA00022737"/>
    </source>
</evidence>
<reference evidence="7" key="1">
    <citation type="submission" date="2025-08" db="UniProtKB">
        <authorList>
            <consortium name="RefSeq"/>
        </authorList>
    </citation>
    <scope>IDENTIFICATION</scope>
</reference>
<dbReference type="InterPro" id="IPR032675">
    <property type="entry name" value="LRR_dom_sf"/>
</dbReference>
<accession>A0AAJ7WHV9</accession>
<dbReference type="Proteomes" id="UP000694867">
    <property type="component" value="Unplaced"/>
</dbReference>
<dbReference type="Pfam" id="PF13855">
    <property type="entry name" value="LRR_8"/>
    <property type="match status" value="2"/>
</dbReference>
<keyword evidence="1" id="KW-0433">Leucine-rich repeat</keyword>
<feature type="transmembrane region" description="Helical" evidence="4">
    <location>
        <begin position="480"/>
        <end position="503"/>
    </location>
</feature>
<keyword evidence="3" id="KW-0677">Repeat</keyword>
<evidence type="ECO:0000259" key="5">
    <source>
        <dbReference type="SMART" id="SM00082"/>
    </source>
</evidence>
<keyword evidence="4" id="KW-0812">Transmembrane</keyword>
<dbReference type="InterPro" id="IPR000483">
    <property type="entry name" value="Cys-rich_flank_reg_C"/>
</dbReference>
<dbReference type="RefSeq" id="XP_028966573.1">
    <property type="nucleotide sequence ID" value="XM_029110740.1"/>
</dbReference>
<dbReference type="PANTHER" id="PTHR24369">
    <property type="entry name" value="ANTIGEN BSP, PUTATIVE-RELATED"/>
    <property type="match status" value="1"/>
</dbReference>
<dbReference type="Gene3D" id="3.80.10.10">
    <property type="entry name" value="Ribonuclease Inhibitor"/>
    <property type="match status" value="3"/>
</dbReference>
<dbReference type="InterPro" id="IPR050541">
    <property type="entry name" value="LRR_TM_domain-containing"/>
</dbReference>
<keyword evidence="6" id="KW-1185">Reference proteome</keyword>
<dbReference type="InterPro" id="IPR001611">
    <property type="entry name" value="Leu-rich_rpt"/>
</dbReference>
<dbReference type="KEGG" id="goe:100906401"/>
<evidence type="ECO:0000256" key="1">
    <source>
        <dbReference type="ARBA" id="ARBA00022614"/>
    </source>
</evidence>
<protein>
    <submittedName>
        <fullName evidence="7">Leucine-rich repeat-containing protein 15</fullName>
    </submittedName>
</protein>
<gene>
    <name evidence="7" type="primary">LOC100906401</name>
</gene>
<dbReference type="SMART" id="SM00369">
    <property type="entry name" value="LRR_TYP"/>
    <property type="match status" value="10"/>
</dbReference>
<sequence length="630" mass="70659">MASDSYYEKLIVRYVKAAACLALLGATEAEVNLEPGLAIRQQNDKPPIVKMLPFVFLLLFGATSGWRGFCPLRCRCNDKELVVHCNDAALDVIPITLNPGLRELHLARNTIKNIMSAFSVYPTLESLDVSHNQLHNLNKNNFHLRHLMQLDISNNFVEEVNAETFRGLQNLNELNLRKNSLSSLPARAFHDMRNLELLDLSNNQLVKIDQSAFIGLVRLQKLILRSNSFEEIPSEAFAHLSHLHTLDYGGNAISRVPNHAFHYLSRLRELYLDRCNIAVFELKAFNGLVSLVNLNLQYNSLERFPAQALAELHKLEELSVGGNRFGEIQSGDLHVLPGLKKFSLTQSESFERIAEDAFDHSPNVEQVLLENNKLLQHLPEKLFAQLRVLKHVSLRGNALRFIHPKAVPVGQLDTFDISKNPLICNCSIEWLWNQLRFHESIAYHNSSGARCAGPANLQHELIKNLSQADLDCDGPAKRGLLVLGVTAACVLGILIAGAVALWWRRRSLALIKTKQMQLGCDSNTLTAPMVEHHNHQTYLTQAHFGPGTLPLPLPPQSPYHGSSYYSSQHTLNSTGYLISNPMDSANHVYMTVGPPSPQHKIPHSPALNQCYYTMSTEKKYKPNQASLAYI</sequence>
<dbReference type="GO" id="GO:0005886">
    <property type="term" value="C:plasma membrane"/>
    <property type="evidence" value="ECO:0007669"/>
    <property type="project" value="TreeGrafter"/>
</dbReference>
<feature type="domain" description="LRRCT" evidence="5">
    <location>
        <begin position="420"/>
        <end position="473"/>
    </location>
</feature>
<dbReference type="GeneID" id="100906401"/>
<proteinExistence type="predicted"/>
<keyword evidence="4" id="KW-1133">Transmembrane helix</keyword>
<keyword evidence="4" id="KW-0472">Membrane</keyword>
<dbReference type="InterPro" id="IPR003591">
    <property type="entry name" value="Leu-rich_rpt_typical-subtyp"/>
</dbReference>
<dbReference type="PANTHER" id="PTHR24369:SF211">
    <property type="entry name" value="LEUCINE-RICH REPEAT-CONTAINING PROTEIN 15-LIKE"/>
    <property type="match status" value="1"/>
</dbReference>
<evidence type="ECO:0000256" key="4">
    <source>
        <dbReference type="SAM" id="Phobius"/>
    </source>
</evidence>
<name>A0AAJ7WHV9_9ACAR</name>
<dbReference type="SMART" id="SM00082">
    <property type="entry name" value="LRRCT"/>
    <property type="match status" value="1"/>
</dbReference>
<keyword evidence="2" id="KW-0732">Signal</keyword>
<evidence type="ECO:0000313" key="7">
    <source>
        <dbReference type="RefSeq" id="XP_028966573.1"/>
    </source>
</evidence>
<evidence type="ECO:0000256" key="2">
    <source>
        <dbReference type="ARBA" id="ARBA00022729"/>
    </source>
</evidence>
<organism evidence="6 7">
    <name type="scientific">Galendromus occidentalis</name>
    <name type="common">western predatory mite</name>
    <dbReference type="NCBI Taxonomy" id="34638"/>
    <lineage>
        <taxon>Eukaryota</taxon>
        <taxon>Metazoa</taxon>
        <taxon>Ecdysozoa</taxon>
        <taxon>Arthropoda</taxon>
        <taxon>Chelicerata</taxon>
        <taxon>Arachnida</taxon>
        <taxon>Acari</taxon>
        <taxon>Parasitiformes</taxon>
        <taxon>Mesostigmata</taxon>
        <taxon>Gamasina</taxon>
        <taxon>Phytoseioidea</taxon>
        <taxon>Phytoseiidae</taxon>
        <taxon>Typhlodrominae</taxon>
        <taxon>Galendromus</taxon>
    </lineage>
</organism>
<dbReference type="SUPFAM" id="SSF52058">
    <property type="entry name" value="L domain-like"/>
    <property type="match status" value="1"/>
</dbReference>
<dbReference type="PRINTS" id="PR00019">
    <property type="entry name" value="LEURICHRPT"/>
</dbReference>
<evidence type="ECO:0000313" key="6">
    <source>
        <dbReference type="Proteomes" id="UP000694867"/>
    </source>
</evidence>
<dbReference type="FunFam" id="3.80.10.10:FF:000611">
    <property type="entry name" value="Capricious, isoform E"/>
    <property type="match status" value="1"/>
</dbReference>